<dbReference type="InParanoid" id="K1PTV4"/>
<dbReference type="AlphaFoldDB" id="K1PTV4"/>
<sequence>MEKTPASAKPGNSSSSKIDPSFKSKRYRDKLRTEIKALECLIPVDRSSLHRKLDSQTVFRLVISFLRIKLLFKGD</sequence>
<evidence type="ECO:0000313" key="1">
    <source>
        <dbReference type="EMBL" id="EKC27712.1"/>
    </source>
</evidence>
<name>K1PTV4_MAGGI</name>
<organism evidence="1">
    <name type="scientific">Magallana gigas</name>
    <name type="common">Pacific oyster</name>
    <name type="synonym">Crassostrea gigas</name>
    <dbReference type="NCBI Taxonomy" id="29159"/>
    <lineage>
        <taxon>Eukaryota</taxon>
        <taxon>Metazoa</taxon>
        <taxon>Spiralia</taxon>
        <taxon>Lophotrochozoa</taxon>
        <taxon>Mollusca</taxon>
        <taxon>Bivalvia</taxon>
        <taxon>Autobranchia</taxon>
        <taxon>Pteriomorphia</taxon>
        <taxon>Ostreida</taxon>
        <taxon>Ostreoidea</taxon>
        <taxon>Ostreidae</taxon>
        <taxon>Magallana</taxon>
    </lineage>
</organism>
<gene>
    <name evidence="1" type="ORF">CGI_10004352</name>
</gene>
<dbReference type="EMBL" id="JH815867">
    <property type="protein sequence ID" value="EKC27712.1"/>
    <property type="molecule type" value="Genomic_DNA"/>
</dbReference>
<dbReference type="HOGENOM" id="CLU_2673491_0_0_1"/>
<protein>
    <recommendedName>
        <fullName evidence="2">BHLH domain-containing protein</fullName>
    </recommendedName>
</protein>
<evidence type="ECO:0008006" key="2">
    <source>
        <dbReference type="Google" id="ProtNLM"/>
    </source>
</evidence>
<accession>K1PTV4</accession>
<reference evidence="1" key="1">
    <citation type="journal article" date="2012" name="Nature">
        <title>The oyster genome reveals stress adaptation and complexity of shell formation.</title>
        <authorList>
            <person name="Zhang G."/>
            <person name="Fang X."/>
            <person name="Guo X."/>
            <person name="Li L."/>
            <person name="Luo R."/>
            <person name="Xu F."/>
            <person name="Yang P."/>
            <person name="Zhang L."/>
            <person name="Wang X."/>
            <person name="Qi H."/>
            <person name="Xiong Z."/>
            <person name="Que H."/>
            <person name="Xie Y."/>
            <person name="Holland P.W."/>
            <person name="Paps J."/>
            <person name="Zhu Y."/>
            <person name="Wu F."/>
            <person name="Chen Y."/>
            <person name="Wang J."/>
            <person name="Peng C."/>
            <person name="Meng J."/>
            <person name="Yang L."/>
            <person name="Liu J."/>
            <person name="Wen B."/>
            <person name="Zhang N."/>
            <person name="Huang Z."/>
            <person name="Zhu Q."/>
            <person name="Feng Y."/>
            <person name="Mount A."/>
            <person name="Hedgecock D."/>
            <person name="Xu Z."/>
            <person name="Liu Y."/>
            <person name="Domazet-Loso T."/>
            <person name="Du Y."/>
            <person name="Sun X."/>
            <person name="Zhang S."/>
            <person name="Liu B."/>
            <person name="Cheng P."/>
            <person name="Jiang X."/>
            <person name="Li J."/>
            <person name="Fan D."/>
            <person name="Wang W."/>
            <person name="Fu W."/>
            <person name="Wang T."/>
            <person name="Wang B."/>
            <person name="Zhang J."/>
            <person name="Peng Z."/>
            <person name="Li Y."/>
            <person name="Li N."/>
            <person name="Wang J."/>
            <person name="Chen M."/>
            <person name="He Y."/>
            <person name="Tan F."/>
            <person name="Song X."/>
            <person name="Zheng Q."/>
            <person name="Huang R."/>
            <person name="Yang H."/>
            <person name="Du X."/>
            <person name="Chen L."/>
            <person name="Yang M."/>
            <person name="Gaffney P.M."/>
            <person name="Wang S."/>
            <person name="Luo L."/>
            <person name="She Z."/>
            <person name="Ming Y."/>
            <person name="Huang W."/>
            <person name="Zhang S."/>
            <person name="Huang B."/>
            <person name="Zhang Y."/>
            <person name="Qu T."/>
            <person name="Ni P."/>
            <person name="Miao G."/>
            <person name="Wang J."/>
            <person name="Wang Q."/>
            <person name="Steinberg C.E."/>
            <person name="Wang H."/>
            <person name="Li N."/>
            <person name="Qian L."/>
            <person name="Zhang G."/>
            <person name="Li Y."/>
            <person name="Yang H."/>
            <person name="Liu X."/>
            <person name="Wang J."/>
            <person name="Yin Y."/>
            <person name="Wang J."/>
        </authorList>
    </citation>
    <scope>NUCLEOTIDE SEQUENCE [LARGE SCALE GENOMIC DNA]</scope>
    <source>
        <strain evidence="1">05x7-T-G4-1.051#20</strain>
    </source>
</reference>
<proteinExistence type="predicted"/>